<dbReference type="EMBL" id="AP025739">
    <property type="protein sequence ID" value="BDI31446.1"/>
    <property type="molecule type" value="Genomic_DNA"/>
</dbReference>
<evidence type="ECO:0000313" key="4">
    <source>
        <dbReference type="Proteomes" id="UP000287394"/>
    </source>
</evidence>
<dbReference type="InterPro" id="IPR002509">
    <property type="entry name" value="NODB_dom"/>
</dbReference>
<keyword evidence="4" id="KW-1185">Reference proteome</keyword>
<keyword evidence="2" id="KW-0732">Signal</keyword>
<keyword evidence="3" id="KW-0624">Polysaccharide degradation</keyword>
<dbReference type="InterPro" id="IPR051398">
    <property type="entry name" value="Polysacch_Deacetylase"/>
</dbReference>
<dbReference type="AlphaFoldDB" id="A0A402CY59"/>
<proteinExistence type="predicted"/>
<reference evidence="3 4" key="1">
    <citation type="journal article" date="2019" name="Int. J. Syst. Evol. Microbiol.">
        <title>Capsulimonas corticalis gen. nov., sp. nov., an aerobic capsulated bacterium, of a novel bacterial order, Capsulimonadales ord. nov., of the class Armatimonadia of the phylum Armatimonadetes.</title>
        <authorList>
            <person name="Li J."/>
            <person name="Kudo C."/>
            <person name="Tonouchi A."/>
        </authorList>
    </citation>
    <scope>NUCLEOTIDE SEQUENCE [LARGE SCALE GENOMIC DNA]</scope>
    <source>
        <strain evidence="3 4">AX-7</strain>
    </source>
</reference>
<dbReference type="PANTHER" id="PTHR34216:SF3">
    <property type="entry name" value="POLY-BETA-1,6-N-ACETYL-D-GLUCOSAMINE N-DEACETYLASE"/>
    <property type="match status" value="1"/>
</dbReference>
<dbReference type="PROSITE" id="PS51257">
    <property type="entry name" value="PROKAR_LIPOPROTEIN"/>
    <property type="match status" value="1"/>
</dbReference>
<keyword evidence="3" id="KW-0119">Carbohydrate metabolism</keyword>
<evidence type="ECO:0000256" key="1">
    <source>
        <dbReference type="ARBA" id="ARBA00004613"/>
    </source>
</evidence>
<evidence type="ECO:0000256" key="2">
    <source>
        <dbReference type="ARBA" id="ARBA00022729"/>
    </source>
</evidence>
<keyword evidence="3" id="KW-0378">Hydrolase</keyword>
<evidence type="ECO:0000313" key="3">
    <source>
        <dbReference type="EMBL" id="BDI31446.1"/>
    </source>
</evidence>
<dbReference type="GO" id="GO:0005576">
    <property type="term" value="C:extracellular region"/>
    <property type="evidence" value="ECO:0007669"/>
    <property type="project" value="UniProtKB-SubCell"/>
</dbReference>
<comment type="subcellular location">
    <subcellularLocation>
        <location evidence="1">Secreted</location>
    </subcellularLocation>
</comment>
<dbReference type="KEGG" id="ccot:CCAX7_34970"/>
<keyword evidence="3" id="KW-0858">Xylan degradation</keyword>
<dbReference type="Gene3D" id="3.20.20.370">
    <property type="entry name" value="Glycoside hydrolase/deacetylase"/>
    <property type="match status" value="1"/>
</dbReference>
<dbReference type="GO" id="GO:0016798">
    <property type="term" value="F:hydrolase activity, acting on glycosyl bonds"/>
    <property type="evidence" value="ECO:0007669"/>
    <property type="project" value="UniProtKB-KW"/>
</dbReference>
<keyword evidence="3" id="KW-0326">Glycosidase</keyword>
<dbReference type="GO" id="GO:0045493">
    <property type="term" value="P:xylan catabolic process"/>
    <property type="evidence" value="ECO:0007669"/>
    <property type="project" value="UniProtKB-KW"/>
</dbReference>
<organism evidence="3 4">
    <name type="scientific">Capsulimonas corticalis</name>
    <dbReference type="NCBI Taxonomy" id="2219043"/>
    <lineage>
        <taxon>Bacteria</taxon>
        <taxon>Bacillati</taxon>
        <taxon>Armatimonadota</taxon>
        <taxon>Armatimonadia</taxon>
        <taxon>Capsulimonadales</taxon>
        <taxon>Capsulimonadaceae</taxon>
        <taxon>Capsulimonas</taxon>
    </lineage>
</organism>
<dbReference type="RefSeq" id="WP_119322273.1">
    <property type="nucleotide sequence ID" value="NZ_AP025739.1"/>
</dbReference>
<protein>
    <submittedName>
        <fullName evidence="3">Xylanase</fullName>
    </submittedName>
</protein>
<name>A0A402CY59_9BACT</name>
<dbReference type="OrthoDB" id="9778320at2"/>
<dbReference type="Proteomes" id="UP000287394">
    <property type="component" value="Chromosome"/>
</dbReference>
<dbReference type="PANTHER" id="PTHR34216">
    <property type="match status" value="1"/>
</dbReference>
<dbReference type="Pfam" id="PF01522">
    <property type="entry name" value="Polysacc_deac_1"/>
    <property type="match status" value="1"/>
</dbReference>
<gene>
    <name evidence="3" type="ORF">CCAX7_34970</name>
</gene>
<sequence>MLDTTQRFHRPALARIAAAAVLFGGISLASGCKMPFHLHREAKVAAPPKPVAPQQTAMLPLDLTKVQPNEAGMVPILEYHDLVASSKVSGYQYPAASFRQDMEWLYAHNYRPISLSEYVQGRIDCPAGMSPVILTFDDALKGQFYYTPDGKIDPNCAVGILDDMHARHPDWPQKGTFFVLTNGDPKLPPAFYQAQYAQGKMDYLVKEGYEIGNHTIHHLAGIRHWPDTKVEAEFAGAVKNIQAMLPNYDVNTLALPFGVYPKNQKLVISGESDGMKYHNLCALLAGAAPVRSPMDKDFNPYRMQRIIPGTEKFAMKYWLDWLEKNKSEKFVSDGDPNTFTVNTISSGKLDPAKIAKNHFHLRTYNGTTVASSK</sequence>
<dbReference type="SUPFAM" id="SSF88713">
    <property type="entry name" value="Glycoside hydrolase/deacetylase"/>
    <property type="match status" value="1"/>
</dbReference>
<dbReference type="GO" id="GO:0016810">
    <property type="term" value="F:hydrolase activity, acting on carbon-nitrogen (but not peptide) bonds"/>
    <property type="evidence" value="ECO:0007669"/>
    <property type="project" value="InterPro"/>
</dbReference>
<accession>A0A402CY59</accession>
<dbReference type="InterPro" id="IPR011330">
    <property type="entry name" value="Glyco_hydro/deAcase_b/a-brl"/>
</dbReference>